<dbReference type="Proteomes" id="UP000643672">
    <property type="component" value="Unassembled WGS sequence"/>
</dbReference>
<proteinExistence type="predicted"/>
<sequence length="47" mass="5483">MSRNLLKGKIGDEINVLMAAMAWNLKKWLVCHCYFFVKRAKILCIIV</sequence>
<evidence type="ECO:0000313" key="1">
    <source>
        <dbReference type="EMBL" id="CAB5505187.1"/>
    </source>
</evidence>
<comment type="caution">
    <text evidence="1">The sequence shown here is derived from an EMBL/GenBank/DDBJ whole genome shotgun (WGS) entry which is preliminary data.</text>
</comment>
<dbReference type="EMBL" id="CAESAQ020000088">
    <property type="protein sequence ID" value="CAB5505187.1"/>
    <property type="molecule type" value="Genomic_DNA"/>
</dbReference>
<reference evidence="1 2" key="1">
    <citation type="submission" date="2020-05" db="EMBL/GenBank/DDBJ databases">
        <authorList>
            <person name="Petersen J."/>
            <person name="Sayavedra L."/>
        </authorList>
    </citation>
    <scope>NUCLEOTIDE SEQUENCE [LARGE SCALE GENOMIC DNA]</scope>
    <source>
        <strain evidence="1">B thermophilus SOXS</strain>
    </source>
</reference>
<evidence type="ECO:0008006" key="3">
    <source>
        <dbReference type="Google" id="ProtNLM"/>
    </source>
</evidence>
<name>A0A8H9CGH9_9GAMM</name>
<protein>
    <recommendedName>
        <fullName evidence="3">Transposase DDE domain-containing protein</fullName>
    </recommendedName>
</protein>
<dbReference type="AlphaFoldDB" id="A0A8H9CGH9"/>
<organism evidence="1 2">
    <name type="scientific">Bathymodiolus thermophilus thioautotrophic gill symbiont</name>
    <dbReference type="NCBI Taxonomy" id="2360"/>
    <lineage>
        <taxon>Bacteria</taxon>
        <taxon>Pseudomonadati</taxon>
        <taxon>Pseudomonadota</taxon>
        <taxon>Gammaproteobacteria</taxon>
        <taxon>sulfur-oxidizing symbionts</taxon>
    </lineage>
</organism>
<evidence type="ECO:0000313" key="2">
    <source>
        <dbReference type="Proteomes" id="UP000643672"/>
    </source>
</evidence>
<accession>A0A8H9CGH9</accession>
<keyword evidence="2" id="KW-1185">Reference proteome</keyword>
<gene>
    <name evidence="1" type="ORF">THERMOS_2082</name>
</gene>